<proteinExistence type="predicted"/>
<name>A0ABV7CIK7_9GAMM</name>
<keyword evidence="2" id="KW-0812">Transmembrane</keyword>
<protein>
    <submittedName>
        <fullName evidence="3">DUF2897 family protein</fullName>
    </submittedName>
</protein>
<reference evidence="4" key="1">
    <citation type="journal article" date="2019" name="Int. J. Syst. Evol. Microbiol.">
        <title>The Global Catalogue of Microorganisms (GCM) 10K type strain sequencing project: providing services to taxonomists for standard genome sequencing and annotation.</title>
        <authorList>
            <consortium name="The Broad Institute Genomics Platform"/>
            <consortium name="The Broad Institute Genome Sequencing Center for Infectious Disease"/>
            <person name="Wu L."/>
            <person name="Ma J."/>
        </authorList>
    </citation>
    <scope>NUCLEOTIDE SEQUENCE [LARGE SCALE GENOMIC DNA]</scope>
    <source>
        <strain evidence="4">KCTC 42730</strain>
    </source>
</reference>
<dbReference type="InterPro" id="IPR021550">
    <property type="entry name" value="DUF2897"/>
</dbReference>
<evidence type="ECO:0000313" key="3">
    <source>
        <dbReference type="EMBL" id="MFC3032403.1"/>
    </source>
</evidence>
<dbReference type="RefSeq" id="WP_377122854.1">
    <property type="nucleotide sequence ID" value="NZ_JBHRSD010000011.1"/>
</dbReference>
<evidence type="ECO:0000256" key="1">
    <source>
        <dbReference type="SAM" id="MobiDB-lite"/>
    </source>
</evidence>
<dbReference type="EMBL" id="JBHRSD010000011">
    <property type="protein sequence ID" value="MFC3032403.1"/>
    <property type="molecule type" value="Genomic_DNA"/>
</dbReference>
<keyword evidence="2" id="KW-1133">Transmembrane helix</keyword>
<accession>A0ABV7CIK7</accession>
<evidence type="ECO:0000313" key="4">
    <source>
        <dbReference type="Proteomes" id="UP001595453"/>
    </source>
</evidence>
<dbReference type="Pfam" id="PF11446">
    <property type="entry name" value="DUF2897"/>
    <property type="match status" value="1"/>
</dbReference>
<sequence length="60" mass="6928">MNQEFETWQVILIIAMVLGVVWSNIALLKYANKFKFPSQKQDELPSDSQVESDKDNKKPS</sequence>
<keyword evidence="2" id="KW-0472">Membrane</keyword>
<gene>
    <name evidence="3" type="ORF">ACFOEE_07730</name>
</gene>
<evidence type="ECO:0000256" key="2">
    <source>
        <dbReference type="SAM" id="Phobius"/>
    </source>
</evidence>
<comment type="caution">
    <text evidence="3">The sequence shown here is derived from an EMBL/GenBank/DDBJ whole genome shotgun (WGS) entry which is preliminary data.</text>
</comment>
<feature type="transmembrane region" description="Helical" evidence="2">
    <location>
        <begin position="12"/>
        <end position="31"/>
    </location>
</feature>
<feature type="region of interest" description="Disordered" evidence="1">
    <location>
        <begin position="38"/>
        <end position="60"/>
    </location>
</feature>
<feature type="compositionally biased region" description="Basic and acidic residues" evidence="1">
    <location>
        <begin position="51"/>
        <end position="60"/>
    </location>
</feature>
<organism evidence="3 4">
    <name type="scientific">Pseudoalteromonas fenneropenaei</name>
    <dbReference type="NCBI Taxonomy" id="1737459"/>
    <lineage>
        <taxon>Bacteria</taxon>
        <taxon>Pseudomonadati</taxon>
        <taxon>Pseudomonadota</taxon>
        <taxon>Gammaproteobacteria</taxon>
        <taxon>Alteromonadales</taxon>
        <taxon>Pseudoalteromonadaceae</taxon>
        <taxon>Pseudoalteromonas</taxon>
    </lineage>
</organism>
<keyword evidence="4" id="KW-1185">Reference proteome</keyword>
<dbReference type="Proteomes" id="UP001595453">
    <property type="component" value="Unassembled WGS sequence"/>
</dbReference>